<dbReference type="PANTHER" id="PTHR43392:SF2">
    <property type="entry name" value="AAA-TYPE ATPASE FAMILY PROTEIN _ ANKYRIN REPEAT FAMILY PROTEIN"/>
    <property type="match status" value="1"/>
</dbReference>
<dbReference type="Pfam" id="PF17866">
    <property type="entry name" value="AAA_lid_6"/>
    <property type="match status" value="1"/>
</dbReference>
<dbReference type="SMART" id="SM00382">
    <property type="entry name" value="AAA"/>
    <property type="match status" value="1"/>
</dbReference>
<name>J9GT83_9ZZZZ</name>
<evidence type="ECO:0000256" key="3">
    <source>
        <dbReference type="ARBA" id="ARBA00022840"/>
    </source>
</evidence>
<feature type="domain" description="AAA+ ATPase" evidence="4">
    <location>
        <begin position="617"/>
        <end position="757"/>
    </location>
</feature>
<dbReference type="Gene3D" id="3.40.50.300">
    <property type="entry name" value="P-loop containing nucleotide triphosphate hydrolases"/>
    <property type="match status" value="1"/>
</dbReference>
<dbReference type="GO" id="GO:0016887">
    <property type="term" value="F:ATP hydrolysis activity"/>
    <property type="evidence" value="ECO:0007669"/>
    <property type="project" value="InterPro"/>
</dbReference>
<protein>
    <submittedName>
        <fullName evidence="5">Protein containing ATPase, AAA-type, core domain protein</fullName>
    </submittedName>
</protein>
<sequence>MRGKHPARYYLQTERWAGTLQVRLFLENGCDGEKEVQVLLYREGCPHPLASGDSRCPGLLAADDSRCSDFLADGDSRNADPLAADDFREGRPRPLADSDTRLEGRVCRELFLKLDSPLEPGRYFLCFPSARKEGPRGGVTSLESGCVYVFDVLEAGPVTGWLDNLRESEVELMWQQKASAHAWHLETLELMLAVELEHSSAVEITTICYAADFTRMAQVSTCRQHFRVPVFQLAPKLPWVPGSYVVVLVVNGYPARAVHFDIHSEGQFSEPRLEHLHPTDLLFKWVRCLEYAYPELGKQLSACQGLGAAKRKLLHLYTSRKRAERANHRRDSEGVVLISPDGEQATELAQALEPVWALGREEVHYIDCRELDRDWRGMDHDWRAWDLLMDEEERQNRTFVLSCPQVRLYRHAPLYNVLDRLFSAPDEGVTVVLCLSEGDWQKLQNDFPEVMSEIGAYKQIRIGMPSVQEKAAQVLEVIRESTLKMTRVVASEVVHFLWTNWERYPLDRWTDIQDWLYGTVRRNLKTRLGCEGRFDSRKYRVKEQDLQLEAYWKRKTFAVARSEEEVFEDRRAFEEAMQELNALVGLSSLKQGLNHLFTHFQFCRKRASLGLPNLKGTPRHLIFTGNPGTGKTTVAKLIGRIYKSLGMLSDGGTVVTERGKLVGRYIGQTEEMMQQLIGEAKGKVLFIDEAYTLFTDQVDRRDVGYRVIESLLTVLSDPDSDIVVILAGYAKEMQDLLQANSGLSSRFPVRYEFEDYSADELQQMVVRRLAQEQYCLTEAAQTALADLVNEAVAAKDETFGNGRWVSQLVEEQILPAMARRVMDCGPSEDPLLFCRVEEEDILASRGVLTSRKPQRKRMGFR</sequence>
<keyword evidence="2" id="KW-0547">Nucleotide-binding</keyword>
<dbReference type="AlphaFoldDB" id="J9GT83"/>
<dbReference type="Gene3D" id="1.10.8.60">
    <property type="match status" value="1"/>
</dbReference>
<dbReference type="PRINTS" id="PR00819">
    <property type="entry name" value="CBXCFQXSUPER"/>
</dbReference>
<dbReference type="GO" id="GO:0005524">
    <property type="term" value="F:ATP binding"/>
    <property type="evidence" value="ECO:0007669"/>
    <property type="project" value="UniProtKB-KW"/>
</dbReference>
<evidence type="ECO:0000256" key="1">
    <source>
        <dbReference type="ARBA" id="ARBA00010378"/>
    </source>
</evidence>
<dbReference type="EMBL" id="AMCI01000001">
    <property type="protein sequence ID" value="EJX11259.1"/>
    <property type="molecule type" value="Genomic_DNA"/>
</dbReference>
<organism evidence="5">
    <name type="scientific">gut metagenome</name>
    <dbReference type="NCBI Taxonomy" id="749906"/>
    <lineage>
        <taxon>unclassified sequences</taxon>
        <taxon>metagenomes</taxon>
        <taxon>organismal metagenomes</taxon>
    </lineage>
</organism>
<proteinExistence type="inferred from homology"/>
<dbReference type="InterPro" id="IPR041627">
    <property type="entry name" value="AAA_lid_6"/>
</dbReference>
<dbReference type="InterPro" id="IPR003959">
    <property type="entry name" value="ATPase_AAA_core"/>
</dbReference>
<dbReference type="Pfam" id="PF00004">
    <property type="entry name" value="AAA"/>
    <property type="match status" value="1"/>
</dbReference>
<evidence type="ECO:0000256" key="2">
    <source>
        <dbReference type="ARBA" id="ARBA00022741"/>
    </source>
</evidence>
<dbReference type="PANTHER" id="PTHR43392">
    <property type="entry name" value="AAA-TYPE ATPASE FAMILY PROTEIN / ANKYRIN REPEAT FAMILY PROTEIN"/>
    <property type="match status" value="1"/>
</dbReference>
<dbReference type="InterPro" id="IPR027417">
    <property type="entry name" value="P-loop_NTPase"/>
</dbReference>
<gene>
    <name evidence="5" type="ORF">EVA_00008</name>
</gene>
<dbReference type="InterPro" id="IPR050773">
    <property type="entry name" value="CbxX/CfxQ_RuBisCO_ESX"/>
</dbReference>
<reference evidence="5" key="1">
    <citation type="journal article" date="2012" name="PLoS ONE">
        <title>Gene sets for utilization of primary and secondary nutrition supplies in the distal gut of endangered iberian lynx.</title>
        <authorList>
            <person name="Alcaide M."/>
            <person name="Messina E."/>
            <person name="Richter M."/>
            <person name="Bargiela R."/>
            <person name="Peplies J."/>
            <person name="Huws S.A."/>
            <person name="Newbold C.J."/>
            <person name="Golyshin P.N."/>
            <person name="Simon M.A."/>
            <person name="Lopez G."/>
            <person name="Yakimov M.M."/>
            <person name="Ferrer M."/>
        </authorList>
    </citation>
    <scope>NUCLEOTIDE SEQUENCE</scope>
</reference>
<accession>J9GT83</accession>
<dbReference type="InterPro" id="IPR003593">
    <property type="entry name" value="AAA+_ATPase"/>
</dbReference>
<keyword evidence="3" id="KW-0067">ATP-binding</keyword>
<dbReference type="InterPro" id="IPR000641">
    <property type="entry name" value="CbxX/CfxQ"/>
</dbReference>
<evidence type="ECO:0000313" key="5">
    <source>
        <dbReference type="EMBL" id="EJX11259.1"/>
    </source>
</evidence>
<comment type="similarity">
    <text evidence="1">Belongs to the CbxX/CfxQ family.</text>
</comment>
<dbReference type="FunFam" id="3.40.50.300:FF:000216">
    <property type="entry name" value="Type VII secretion ATPase EccA"/>
    <property type="match status" value="1"/>
</dbReference>
<comment type="caution">
    <text evidence="5">The sequence shown here is derived from an EMBL/GenBank/DDBJ whole genome shotgun (WGS) entry which is preliminary data.</text>
</comment>
<evidence type="ECO:0000259" key="4">
    <source>
        <dbReference type="SMART" id="SM00382"/>
    </source>
</evidence>
<dbReference type="CDD" id="cd00009">
    <property type="entry name" value="AAA"/>
    <property type="match status" value="1"/>
</dbReference>
<dbReference type="SUPFAM" id="SSF52540">
    <property type="entry name" value="P-loop containing nucleoside triphosphate hydrolases"/>
    <property type="match status" value="1"/>
</dbReference>